<comment type="caution">
    <text evidence="3">The sequence shown here is derived from an EMBL/GenBank/DDBJ whole genome shotgun (WGS) entry which is preliminary data.</text>
</comment>
<dbReference type="PANTHER" id="PTHR13622:SF8">
    <property type="entry name" value="THIAMIN PYROPHOSPHOKINASE 1"/>
    <property type="match status" value="1"/>
</dbReference>
<feature type="region of interest" description="Disordered" evidence="1">
    <location>
        <begin position="84"/>
        <end position="109"/>
    </location>
</feature>
<feature type="domain" description="Nudix hydrolase" evidence="2">
    <location>
        <begin position="189"/>
        <end position="354"/>
    </location>
</feature>
<gene>
    <name evidence="3" type="ORF">HGRIS_012246</name>
</gene>
<sequence>MTSESQSNLSLLDVLNLCDNCQINRPSVVPSSFDSEVLIPFCLSSEPNSPAIGLIRPIVLAQLEKENADDIRNNRQPLWDIRLATEPNSESDAPSTRVSQYRTDGGSGPVRPSVSFASEINTHHKRTAAMKALCERWRDTGVFDGVCGPRKWRNEMYPVYRDPFGVHDYPNATIGDGEDSGDLNYAFEMERSACALFGVVTYGVHLSLFQSAKESLDATGPPPVHIWVPTRAMSKQTFPGMLDNSVAGGIPSGMGIFDSLVKECMEEASLPEDLVKRHARAVGAISYFYRTSAGWLQPEIEYVYDMSMPPDADLGLFTPKPLDGEVESFEFLSEESVLTALRAGKFKPNCGLVLIDLLMRLGHVTPDNEPDYMQIVTRMHNRFDYERW</sequence>
<dbReference type="EMBL" id="JASNQZ010000015">
    <property type="protein sequence ID" value="KAL0945968.1"/>
    <property type="molecule type" value="Genomic_DNA"/>
</dbReference>
<dbReference type="Gene3D" id="3.90.79.10">
    <property type="entry name" value="Nucleoside Triphosphate Pyrophosphohydrolase"/>
    <property type="match status" value="1"/>
</dbReference>
<reference evidence="4" key="1">
    <citation type="submission" date="2024-06" db="EMBL/GenBank/DDBJ databases">
        <title>Multi-omics analyses provide insights into the biosynthesis of the anticancer antibiotic pleurotin in Hohenbuehelia grisea.</title>
        <authorList>
            <person name="Weaver J.A."/>
            <person name="Alberti F."/>
        </authorList>
    </citation>
    <scope>NUCLEOTIDE SEQUENCE [LARGE SCALE GENOMIC DNA]</scope>
    <source>
        <strain evidence="4">T-177</strain>
    </source>
</reference>
<evidence type="ECO:0000313" key="4">
    <source>
        <dbReference type="Proteomes" id="UP001556367"/>
    </source>
</evidence>
<keyword evidence="4" id="KW-1185">Reference proteome</keyword>
<dbReference type="SUPFAM" id="SSF55811">
    <property type="entry name" value="Nudix"/>
    <property type="match status" value="1"/>
</dbReference>
<feature type="compositionally biased region" description="Polar residues" evidence="1">
    <location>
        <begin position="86"/>
        <end position="102"/>
    </location>
</feature>
<proteinExistence type="predicted"/>
<evidence type="ECO:0000259" key="2">
    <source>
        <dbReference type="PROSITE" id="PS51462"/>
    </source>
</evidence>
<dbReference type="Proteomes" id="UP001556367">
    <property type="component" value="Unassembled WGS sequence"/>
</dbReference>
<dbReference type="CDD" id="cd03676">
    <property type="entry name" value="NUDIX_Tnr3_like"/>
    <property type="match status" value="1"/>
</dbReference>
<protein>
    <recommendedName>
        <fullName evidence="2">Nudix hydrolase domain-containing protein</fullName>
    </recommendedName>
</protein>
<dbReference type="InterPro" id="IPR000086">
    <property type="entry name" value="NUDIX_hydrolase_dom"/>
</dbReference>
<evidence type="ECO:0000256" key="1">
    <source>
        <dbReference type="SAM" id="MobiDB-lite"/>
    </source>
</evidence>
<name>A0ABR3IRS4_9AGAR</name>
<dbReference type="PANTHER" id="PTHR13622">
    <property type="entry name" value="THIAMIN PYROPHOSPHOKINASE"/>
    <property type="match status" value="1"/>
</dbReference>
<organism evidence="3 4">
    <name type="scientific">Hohenbuehelia grisea</name>
    <dbReference type="NCBI Taxonomy" id="104357"/>
    <lineage>
        <taxon>Eukaryota</taxon>
        <taxon>Fungi</taxon>
        <taxon>Dikarya</taxon>
        <taxon>Basidiomycota</taxon>
        <taxon>Agaricomycotina</taxon>
        <taxon>Agaricomycetes</taxon>
        <taxon>Agaricomycetidae</taxon>
        <taxon>Agaricales</taxon>
        <taxon>Pleurotineae</taxon>
        <taxon>Pleurotaceae</taxon>
        <taxon>Hohenbuehelia</taxon>
    </lineage>
</organism>
<dbReference type="PROSITE" id="PS51462">
    <property type="entry name" value="NUDIX"/>
    <property type="match status" value="1"/>
</dbReference>
<accession>A0ABR3IRS4</accession>
<dbReference type="InterPro" id="IPR015797">
    <property type="entry name" value="NUDIX_hydrolase-like_dom_sf"/>
</dbReference>
<evidence type="ECO:0000313" key="3">
    <source>
        <dbReference type="EMBL" id="KAL0945968.1"/>
    </source>
</evidence>